<dbReference type="InterPro" id="IPR000014">
    <property type="entry name" value="PAS"/>
</dbReference>
<evidence type="ECO:0000256" key="6">
    <source>
        <dbReference type="SAM" id="Coils"/>
    </source>
</evidence>
<dbReference type="SMART" id="SM00387">
    <property type="entry name" value="HATPase_c"/>
    <property type="match status" value="1"/>
</dbReference>
<evidence type="ECO:0000313" key="11">
    <source>
        <dbReference type="Proteomes" id="UP001501725"/>
    </source>
</evidence>
<dbReference type="Pfam" id="PF08447">
    <property type="entry name" value="PAS_3"/>
    <property type="match status" value="4"/>
</dbReference>
<dbReference type="Gene3D" id="3.30.565.10">
    <property type="entry name" value="Histidine kinase-like ATPase, C-terminal domain"/>
    <property type="match status" value="1"/>
</dbReference>
<dbReference type="CDD" id="cd00082">
    <property type="entry name" value="HisKA"/>
    <property type="match status" value="1"/>
</dbReference>
<evidence type="ECO:0000259" key="7">
    <source>
        <dbReference type="PROSITE" id="PS50109"/>
    </source>
</evidence>
<evidence type="ECO:0000259" key="9">
    <source>
        <dbReference type="PROSITE" id="PS50113"/>
    </source>
</evidence>
<dbReference type="Pfam" id="PF02518">
    <property type="entry name" value="HATPase_c"/>
    <property type="match status" value="1"/>
</dbReference>
<dbReference type="InterPro" id="IPR013655">
    <property type="entry name" value="PAS_fold_3"/>
</dbReference>
<dbReference type="Pfam" id="PF00512">
    <property type="entry name" value="HisKA"/>
    <property type="match status" value="1"/>
</dbReference>
<feature type="domain" description="PAC" evidence="9">
    <location>
        <begin position="1087"/>
        <end position="1139"/>
    </location>
</feature>
<dbReference type="PRINTS" id="PR00344">
    <property type="entry name" value="BCTRLSENSOR"/>
</dbReference>
<evidence type="ECO:0000256" key="3">
    <source>
        <dbReference type="ARBA" id="ARBA00022553"/>
    </source>
</evidence>
<evidence type="ECO:0000256" key="2">
    <source>
        <dbReference type="ARBA" id="ARBA00012438"/>
    </source>
</evidence>
<dbReference type="EMBL" id="BAABGY010000008">
    <property type="protein sequence ID" value="GAA4334772.1"/>
    <property type="molecule type" value="Genomic_DNA"/>
</dbReference>
<keyword evidence="4" id="KW-0808">Transferase</keyword>
<evidence type="ECO:0000313" key="10">
    <source>
        <dbReference type="EMBL" id="GAA4334772.1"/>
    </source>
</evidence>
<dbReference type="CDD" id="cd00130">
    <property type="entry name" value="PAS"/>
    <property type="match status" value="7"/>
</dbReference>
<reference evidence="11" key="1">
    <citation type="journal article" date="2019" name="Int. J. Syst. Evol. Microbiol.">
        <title>The Global Catalogue of Microorganisms (GCM) 10K type strain sequencing project: providing services to taxonomists for standard genome sequencing and annotation.</title>
        <authorList>
            <consortium name="The Broad Institute Genomics Platform"/>
            <consortium name="The Broad Institute Genome Sequencing Center for Infectious Disease"/>
            <person name="Wu L."/>
            <person name="Ma J."/>
        </authorList>
    </citation>
    <scope>NUCLEOTIDE SEQUENCE [LARGE SCALE GENOMIC DNA]</scope>
    <source>
        <strain evidence="11">JCM 17919</strain>
    </source>
</reference>
<dbReference type="InterPro" id="IPR052162">
    <property type="entry name" value="Sensor_kinase/Photoreceptor"/>
</dbReference>
<feature type="domain" description="PAC" evidence="9">
    <location>
        <begin position="447"/>
        <end position="500"/>
    </location>
</feature>
<dbReference type="SUPFAM" id="SSF55785">
    <property type="entry name" value="PYP-like sensor domain (PAS domain)"/>
    <property type="match status" value="10"/>
</dbReference>
<dbReference type="PROSITE" id="PS50109">
    <property type="entry name" value="HIS_KIN"/>
    <property type="match status" value="1"/>
</dbReference>
<keyword evidence="5" id="KW-0418">Kinase</keyword>
<dbReference type="PANTHER" id="PTHR43304:SF1">
    <property type="entry name" value="PAC DOMAIN-CONTAINING PROTEIN"/>
    <property type="match status" value="1"/>
</dbReference>
<feature type="domain" description="PAS" evidence="8">
    <location>
        <begin position="361"/>
        <end position="442"/>
    </location>
</feature>
<dbReference type="SMART" id="SM00388">
    <property type="entry name" value="HisKA"/>
    <property type="match status" value="1"/>
</dbReference>
<comment type="caution">
    <text evidence="10">The sequence shown here is derived from an EMBL/GenBank/DDBJ whole genome shotgun (WGS) entry which is preliminary data.</text>
</comment>
<dbReference type="SUPFAM" id="SSF47384">
    <property type="entry name" value="Homodimeric domain of signal transducing histidine kinase"/>
    <property type="match status" value="1"/>
</dbReference>
<feature type="coiled-coil region" evidence="6">
    <location>
        <begin position="1396"/>
        <end position="1427"/>
    </location>
</feature>
<dbReference type="Pfam" id="PF13426">
    <property type="entry name" value="PAS_9"/>
    <property type="match status" value="2"/>
</dbReference>
<sequence>MLLIWGPGRIAFYNDAFHLAFGGNSGGPALPGNDVEKNFPELWQSIAPFVMQVMEDGKAISQQELLPTLRRNGGLENTYKKADYTPVRDEAGLPRGVLALFSEMTADSTRYRNIVESAKGPIMIFKGEELIIEEANSATLALWQTDRSVIGRPFLEVKPEFRHQTFPDLIRGVLRTGQPYKGYEYPAVFARVNDIEELRYFNFEYTPYTEPNGEISGVVILAIDVTDQVLGKKQLSIAEEEMQVAIQAANLGYWNLDPVRKTFKCNARTRALFALPDEEDVNLAHAIRNIHPDDRQHVIAAIEAALAFENNGYYDCEYRVVHPENGACFVVKAIGRAYRDSAGNVVRLSGTVQDFTSSKAAEEALRQQVQFTESILLANPALTYIYDIERKVFTFISPQVEQIVGYTREEALALGSHFLHSVLAPEAGRAVQRHLSELAADGQNGLYNLECQVRHRHGRMIWICDRCRVFERNEAGKPLKILGIAADITEQKNLELLLTSRFDELDTVYRTAPVGLCLINRDLLFIRVNERLAEINGVPAAEHVGRSIFEVVPDLAAQAAPLLRSIFETGEPLIDIEIKGETKAKPGEQRIWTESWHPVHNAGGEIIAVSVVAEEITEQRKALEVLRASEARFQNLVRDTSAAIIVLTGPEMNVEIVNEAFGRLIGLKPEELRGKPLFTLIPDAEAYYRPLLEGVYRTGEPLELFESPYSVVTHGKTFEGFLHVVYQPYRGDGNETLGVMAILQDVTESVKARQAVESSEARFRSLIEESPVATCLMMGRDLRVELANDIMLRYWGKDASVIGKPLADALPELAGQPFLKILDEVFTSGERFDAVQTPAELAINGALNRYYFDFTYKPLFDSEGKVYAILNTAIDVTGAVKAKQKLEESEKRYRRILESNIAGVLFWDMDKGITDANDAFLNMIGYTRDELAGGLHWQKITPEEWKQKDDESIAELLASGKSAPFEKQYFRKTGGVVDVLLANTAFEDTANRQGVSFVLDITEQKKAEIALRESESRFRSLADEAPAFIFLANADARIEYINDTWIRFTGLPKDEALGQGWATITHPDDLQRSFDIYNHAFATHTAYQYEMQQRGGDGEYHWILWRGIPRFLPDGSFLGILGFGFDITERKKSEEALKASEDLFRSFGDNIHNLAWIADGEGWIYWYNQRWYDYTGTDYDEMQGWGWEKVHHPDHIERVLTFVREAWKKGEPWELTFPLRSAGGDYQWFLTRAVPILDEKGAVGRWIGTNTNIHEQKLLSDQLEELVLERTLELSQSKAFLQSVLNSAQTTITTFEAVREADGRISDFRLTYVNSDIIDDRGQPTGNLVGKTCREVFPHIFSSGEFARFVSCVETGQVVQYETRYERAGNGTTWYYVSLAKMGDGLTATSLNMTKEKEATEQLSVLNRELDDRNRQLQRSNEDLQQFAHVASHDLKEPVRKIRTFSSRLKDEFGSLLPEKGRSYLSRIEKGADRMYDMIDGVLLYSSLDALQQTKEEVSLRDVLDTIQSDLEIVIAEKGASIEVGSLPTVEGVPILIYQLFYNLVNNALKFAKEDRALRIRVHSQESTVQQTESSGSNSAGKRFTEVMVQDNGIGFAQEAAERIFQTFTRLHAKDRYEGTGLGLSLCRKIAERHGGTIRAEGKPGVGATFYVVLPIFN</sequence>
<feature type="domain" description="PAS" evidence="8">
    <location>
        <begin position="238"/>
        <end position="309"/>
    </location>
</feature>
<dbReference type="InterPro" id="IPR004358">
    <property type="entry name" value="Sig_transdc_His_kin-like_C"/>
</dbReference>
<organism evidence="10 11">
    <name type="scientific">Flaviaesturariibacter amylovorans</name>
    <dbReference type="NCBI Taxonomy" id="1084520"/>
    <lineage>
        <taxon>Bacteria</taxon>
        <taxon>Pseudomonadati</taxon>
        <taxon>Bacteroidota</taxon>
        <taxon>Chitinophagia</taxon>
        <taxon>Chitinophagales</taxon>
        <taxon>Chitinophagaceae</taxon>
        <taxon>Flaviaestuariibacter</taxon>
    </lineage>
</organism>
<evidence type="ECO:0000256" key="1">
    <source>
        <dbReference type="ARBA" id="ARBA00000085"/>
    </source>
</evidence>
<dbReference type="InterPro" id="IPR003661">
    <property type="entry name" value="HisK_dim/P_dom"/>
</dbReference>
<feature type="domain" description="PAS" evidence="8">
    <location>
        <begin position="629"/>
        <end position="699"/>
    </location>
</feature>
<feature type="domain" description="Histidine kinase" evidence="7">
    <location>
        <begin position="1430"/>
        <end position="1658"/>
    </location>
</feature>
<dbReference type="InterPro" id="IPR000700">
    <property type="entry name" value="PAS-assoc_C"/>
</dbReference>
<dbReference type="Pfam" id="PF08448">
    <property type="entry name" value="PAS_4"/>
    <property type="match status" value="4"/>
</dbReference>
<dbReference type="Gene3D" id="1.10.287.130">
    <property type="match status" value="1"/>
</dbReference>
<feature type="domain" description="PAS" evidence="8">
    <location>
        <begin position="889"/>
        <end position="933"/>
    </location>
</feature>
<comment type="catalytic activity">
    <reaction evidence="1">
        <text>ATP + protein L-histidine = ADP + protein N-phospho-L-histidine.</text>
        <dbReference type="EC" id="2.7.13.3"/>
    </reaction>
</comment>
<feature type="domain" description="PAC" evidence="9">
    <location>
        <begin position="574"/>
        <end position="628"/>
    </location>
</feature>
<protein>
    <recommendedName>
        <fullName evidence="2">histidine kinase</fullName>
        <ecNumber evidence="2">2.7.13.3</ecNumber>
    </recommendedName>
</protein>
<name>A0ABP8H5N0_9BACT</name>
<gene>
    <name evidence="10" type="ORF">GCM10023184_29090</name>
</gene>
<dbReference type="PANTHER" id="PTHR43304">
    <property type="entry name" value="PHYTOCHROME-LIKE PROTEIN CPH1"/>
    <property type="match status" value="1"/>
</dbReference>
<dbReference type="PROSITE" id="PS50113">
    <property type="entry name" value="PAC"/>
    <property type="match status" value="6"/>
</dbReference>
<keyword evidence="6" id="KW-0175">Coiled coil</keyword>
<dbReference type="SUPFAM" id="SSF55874">
    <property type="entry name" value="ATPase domain of HSP90 chaperone/DNA topoisomerase II/histidine kinase"/>
    <property type="match status" value="1"/>
</dbReference>
<dbReference type="InterPro" id="IPR001610">
    <property type="entry name" value="PAC"/>
</dbReference>
<accession>A0ABP8H5N0</accession>
<feature type="domain" description="PAS" evidence="8">
    <location>
        <begin position="1140"/>
        <end position="1210"/>
    </location>
</feature>
<keyword evidence="3" id="KW-0597">Phosphoprotein</keyword>
<dbReference type="InterPro" id="IPR005467">
    <property type="entry name" value="His_kinase_dom"/>
</dbReference>
<dbReference type="SMART" id="SM00086">
    <property type="entry name" value="PAC"/>
    <property type="match status" value="8"/>
</dbReference>
<dbReference type="NCBIfam" id="TIGR00229">
    <property type="entry name" value="sensory_box"/>
    <property type="match status" value="6"/>
</dbReference>
<feature type="domain" description="PAS" evidence="8">
    <location>
        <begin position="1014"/>
        <end position="1084"/>
    </location>
</feature>
<dbReference type="SMART" id="SM00091">
    <property type="entry name" value="PAS"/>
    <property type="match status" value="9"/>
</dbReference>
<feature type="domain" description="PAC" evidence="9">
    <location>
        <begin position="1213"/>
        <end position="1265"/>
    </location>
</feature>
<dbReference type="Proteomes" id="UP001501725">
    <property type="component" value="Unassembled WGS sequence"/>
</dbReference>
<dbReference type="InterPro" id="IPR013656">
    <property type="entry name" value="PAS_4"/>
</dbReference>
<evidence type="ECO:0000256" key="4">
    <source>
        <dbReference type="ARBA" id="ARBA00022679"/>
    </source>
</evidence>
<dbReference type="InterPro" id="IPR003594">
    <property type="entry name" value="HATPase_dom"/>
</dbReference>
<dbReference type="InterPro" id="IPR035965">
    <property type="entry name" value="PAS-like_dom_sf"/>
</dbReference>
<feature type="domain" description="PAC" evidence="9">
    <location>
        <begin position="963"/>
        <end position="1013"/>
    </location>
</feature>
<dbReference type="InterPro" id="IPR036890">
    <property type="entry name" value="HATPase_C_sf"/>
</dbReference>
<proteinExistence type="predicted"/>
<dbReference type="InterPro" id="IPR036097">
    <property type="entry name" value="HisK_dim/P_sf"/>
</dbReference>
<dbReference type="EC" id="2.7.13.3" evidence="2"/>
<evidence type="ECO:0000256" key="5">
    <source>
        <dbReference type="ARBA" id="ARBA00022777"/>
    </source>
</evidence>
<keyword evidence="11" id="KW-1185">Reference proteome</keyword>
<feature type="domain" description="PAC" evidence="9">
    <location>
        <begin position="314"/>
        <end position="367"/>
    </location>
</feature>
<dbReference type="Gene3D" id="3.30.450.20">
    <property type="entry name" value="PAS domain"/>
    <property type="match status" value="11"/>
</dbReference>
<dbReference type="PROSITE" id="PS50112">
    <property type="entry name" value="PAS"/>
    <property type="match status" value="6"/>
</dbReference>
<evidence type="ECO:0000259" key="8">
    <source>
        <dbReference type="PROSITE" id="PS50112"/>
    </source>
</evidence>